<dbReference type="Pfam" id="PF00563">
    <property type="entry name" value="EAL"/>
    <property type="match status" value="1"/>
</dbReference>
<dbReference type="CDD" id="cd01948">
    <property type="entry name" value="EAL"/>
    <property type="match status" value="1"/>
</dbReference>
<dbReference type="Pfam" id="PF13426">
    <property type="entry name" value="PAS_9"/>
    <property type="match status" value="1"/>
</dbReference>
<dbReference type="SUPFAM" id="SSF55073">
    <property type="entry name" value="Nucleotide cyclase"/>
    <property type="match status" value="1"/>
</dbReference>
<dbReference type="PROSITE" id="PS50112">
    <property type="entry name" value="PAS"/>
    <property type="match status" value="1"/>
</dbReference>
<dbReference type="PANTHER" id="PTHR44757:SF2">
    <property type="entry name" value="BIOFILM ARCHITECTURE MAINTENANCE PROTEIN MBAA"/>
    <property type="match status" value="1"/>
</dbReference>
<dbReference type="InterPro" id="IPR035919">
    <property type="entry name" value="EAL_sf"/>
</dbReference>
<dbReference type="InterPro" id="IPR000014">
    <property type="entry name" value="PAS"/>
</dbReference>
<evidence type="ECO:0000313" key="4">
    <source>
        <dbReference type="EMBL" id="AAZ46869.1"/>
    </source>
</evidence>
<dbReference type="InterPro" id="IPR035965">
    <property type="entry name" value="PAS-like_dom_sf"/>
</dbReference>
<dbReference type="eggNOG" id="COG2199">
    <property type="taxonomic scope" value="Bacteria"/>
</dbReference>
<accession>Q47E62</accession>
<dbReference type="SUPFAM" id="SSF141868">
    <property type="entry name" value="EAL domain-like"/>
    <property type="match status" value="1"/>
</dbReference>
<dbReference type="PANTHER" id="PTHR44757">
    <property type="entry name" value="DIGUANYLATE CYCLASE DGCP"/>
    <property type="match status" value="1"/>
</dbReference>
<dbReference type="CDD" id="cd00130">
    <property type="entry name" value="PAS"/>
    <property type="match status" value="1"/>
</dbReference>
<sequence length="543" mass="59978">MFSYESITVASILGTSLDAVFTIDERGRIVDLNDAAVRMFGRSREEFLGSNISCIVPSPLKEQHDGFLAAFSPDRGIKHVLGSGQRLDGERKDGTRFPVEVGISAFVQGGKRYFTGFVRDMSERQRNEDHMHFLAIHDTDSGLLNYRGFCGSPLPADGEAQVVFIRLEEFRRLAVAYNRHWSEATLHEFALRLQGFLKPGEMAARVREDAFAVLIPGDAGSRVESLRQLLRKPLTQGSMYFPLTCTIGISRPLGSIEQRLHDAQLACDRAGPQGKGRVNAFDDEMCRRTQRELQIETHLRKTLHNGGLSLALQPKIRLADRRIAGAEALVRWIDDELGLVQPSEFIPIAERLGLIGCITDEVMRQSMREIAACADQSITVAVNLSALDFLQPHLVTKIGKLLAENQVDPAKLVIELTESVVANDAKLVTARMHEVKALGAAISLDDFGTGYSSLSYLRQFPIDSLKIDISFVRDMPEKADAVAITTAIVAMAKALDLETIAEGVETEEQADLLGMLKVDLCQGYLFGKPVSPSEFHNLVRRTG</sequence>
<dbReference type="InterPro" id="IPR001633">
    <property type="entry name" value="EAL_dom"/>
</dbReference>
<dbReference type="NCBIfam" id="TIGR00229">
    <property type="entry name" value="sensory_box"/>
    <property type="match status" value="1"/>
</dbReference>
<dbReference type="STRING" id="159087.Daro_2127"/>
<dbReference type="Pfam" id="PF00990">
    <property type="entry name" value="GGDEF"/>
    <property type="match status" value="1"/>
</dbReference>
<organism evidence="4">
    <name type="scientific">Dechloromonas aromatica (strain RCB)</name>
    <dbReference type="NCBI Taxonomy" id="159087"/>
    <lineage>
        <taxon>Bacteria</taxon>
        <taxon>Pseudomonadati</taxon>
        <taxon>Pseudomonadota</taxon>
        <taxon>Betaproteobacteria</taxon>
        <taxon>Rhodocyclales</taxon>
        <taxon>Azonexaceae</taxon>
        <taxon>Dechloromonas</taxon>
    </lineage>
</organism>
<dbReference type="PROSITE" id="PS50887">
    <property type="entry name" value="GGDEF"/>
    <property type="match status" value="1"/>
</dbReference>
<dbReference type="HOGENOM" id="CLU_000445_70_20_4"/>
<proteinExistence type="predicted"/>
<dbReference type="SUPFAM" id="SSF55785">
    <property type="entry name" value="PYP-like sensor domain (PAS domain)"/>
    <property type="match status" value="1"/>
</dbReference>
<dbReference type="SMART" id="SM00267">
    <property type="entry name" value="GGDEF"/>
    <property type="match status" value="1"/>
</dbReference>
<gene>
    <name evidence="4" type="ordered locus">Daro_2127</name>
</gene>
<dbReference type="InterPro" id="IPR052155">
    <property type="entry name" value="Biofilm_reg_signaling"/>
</dbReference>
<dbReference type="SMART" id="SM00052">
    <property type="entry name" value="EAL"/>
    <property type="match status" value="1"/>
</dbReference>
<dbReference type="InterPro" id="IPR000160">
    <property type="entry name" value="GGDEF_dom"/>
</dbReference>
<evidence type="ECO:0000259" key="3">
    <source>
        <dbReference type="PROSITE" id="PS50887"/>
    </source>
</evidence>
<dbReference type="KEGG" id="dar:Daro_2127"/>
<reference evidence="4" key="1">
    <citation type="submission" date="2005-08" db="EMBL/GenBank/DDBJ databases">
        <title>Complete sequence of Dechloromonas aromatica RCB.</title>
        <authorList>
            <person name="Salinero K.K."/>
            <person name="Copeland A."/>
            <person name="Lucas S."/>
            <person name="Lapidus A."/>
            <person name="Barry K."/>
            <person name="Detter J.C."/>
            <person name="Glavina T."/>
            <person name="Hammon N."/>
            <person name="Israni S."/>
            <person name="Pitluck S."/>
            <person name="Di Bartolo G."/>
            <person name="Trong S."/>
            <person name="Schmutz J."/>
            <person name="Larimer F."/>
            <person name="Land M."/>
            <person name="Ivanova N."/>
            <person name="Richardson P."/>
        </authorList>
    </citation>
    <scope>NUCLEOTIDE SEQUENCE</scope>
    <source>
        <strain evidence="4">RCB</strain>
    </source>
</reference>
<evidence type="ECO:0000259" key="2">
    <source>
        <dbReference type="PROSITE" id="PS50883"/>
    </source>
</evidence>
<feature type="domain" description="EAL" evidence="2">
    <location>
        <begin position="292"/>
        <end position="543"/>
    </location>
</feature>
<dbReference type="eggNOG" id="COG2200">
    <property type="taxonomic scope" value="Bacteria"/>
</dbReference>
<name>Q47E62_DECAR</name>
<dbReference type="EMBL" id="CP000089">
    <property type="protein sequence ID" value="AAZ46869.1"/>
    <property type="molecule type" value="Genomic_DNA"/>
</dbReference>
<feature type="domain" description="GGDEF" evidence="3">
    <location>
        <begin position="158"/>
        <end position="283"/>
    </location>
</feature>
<protein>
    <submittedName>
        <fullName evidence="4">Diguanylate cyclase/phosphodiesterase with PAS/PAC sensor(S)</fullName>
    </submittedName>
</protein>
<dbReference type="PROSITE" id="PS50883">
    <property type="entry name" value="EAL"/>
    <property type="match status" value="1"/>
</dbReference>
<dbReference type="OrthoDB" id="9813903at2"/>
<dbReference type="AlphaFoldDB" id="Q47E62"/>
<evidence type="ECO:0000259" key="1">
    <source>
        <dbReference type="PROSITE" id="PS50112"/>
    </source>
</evidence>
<dbReference type="InterPro" id="IPR043128">
    <property type="entry name" value="Rev_trsase/Diguanyl_cyclase"/>
</dbReference>
<dbReference type="Gene3D" id="3.30.70.270">
    <property type="match status" value="1"/>
</dbReference>
<dbReference type="SMART" id="SM00091">
    <property type="entry name" value="PAS"/>
    <property type="match status" value="1"/>
</dbReference>
<dbReference type="Gene3D" id="3.20.20.450">
    <property type="entry name" value="EAL domain"/>
    <property type="match status" value="1"/>
</dbReference>
<dbReference type="InterPro" id="IPR029787">
    <property type="entry name" value="Nucleotide_cyclase"/>
</dbReference>
<feature type="domain" description="PAS" evidence="1">
    <location>
        <begin position="5"/>
        <end position="51"/>
    </location>
</feature>
<dbReference type="Gene3D" id="3.30.450.20">
    <property type="entry name" value="PAS domain"/>
    <property type="match status" value="1"/>
</dbReference>